<evidence type="ECO:0000256" key="1">
    <source>
        <dbReference type="PIRSR" id="PIRSR002703-1"/>
    </source>
</evidence>
<dbReference type="STRING" id="1314790.A0A1Y1XYM2"/>
<dbReference type="Proteomes" id="UP000193498">
    <property type="component" value="Unassembled WGS sequence"/>
</dbReference>
<name>A0A1Y1XYM2_9FUNG</name>
<dbReference type="Pfam" id="PF00314">
    <property type="entry name" value="Thaumatin"/>
    <property type="match status" value="1"/>
</dbReference>
<organism evidence="2 3">
    <name type="scientific">Basidiobolus meristosporus CBS 931.73</name>
    <dbReference type="NCBI Taxonomy" id="1314790"/>
    <lineage>
        <taxon>Eukaryota</taxon>
        <taxon>Fungi</taxon>
        <taxon>Fungi incertae sedis</taxon>
        <taxon>Zoopagomycota</taxon>
        <taxon>Entomophthoromycotina</taxon>
        <taxon>Basidiobolomycetes</taxon>
        <taxon>Basidiobolales</taxon>
        <taxon>Basidiobolaceae</taxon>
        <taxon>Basidiobolus</taxon>
    </lineage>
</organism>
<dbReference type="InterPro" id="IPR001938">
    <property type="entry name" value="Thaumatin"/>
</dbReference>
<feature type="disulfide bond" evidence="1">
    <location>
        <begin position="125"/>
        <end position="208"/>
    </location>
</feature>
<dbReference type="PIRSF" id="PIRSF002703">
    <property type="entry name" value="Thaumatin"/>
    <property type="match status" value="1"/>
</dbReference>
<feature type="disulfide bond" evidence="1">
    <location>
        <begin position="52"/>
        <end position="60"/>
    </location>
</feature>
<dbReference type="PROSITE" id="PS51367">
    <property type="entry name" value="THAUMATIN_2"/>
    <property type="match status" value="1"/>
</dbReference>
<accession>A0A1Y1XYM2</accession>
<feature type="non-terminal residue" evidence="2">
    <location>
        <position position="1"/>
    </location>
</feature>
<dbReference type="PANTHER" id="PTHR31048">
    <property type="entry name" value="OS03G0233200 PROTEIN"/>
    <property type="match status" value="1"/>
</dbReference>
<protein>
    <submittedName>
        <fullName evidence="2">Osmotin, thaumatin-like protein</fullName>
    </submittedName>
</protein>
<gene>
    <name evidence="2" type="ORF">K493DRAFT_181728</name>
</gene>
<evidence type="ECO:0000313" key="2">
    <source>
        <dbReference type="EMBL" id="ORX90857.1"/>
    </source>
</evidence>
<evidence type="ECO:0000313" key="3">
    <source>
        <dbReference type="Proteomes" id="UP000193498"/>
    </source>
</evidence>
<feature type="disulfide bond" evidence="1">
    <location>
        <begin position="65"/>
        <end position="72"/>
    </location>
</feature>
<keyword evidence="3" id="KW-1185">Reference proteome</keyword>
<dbReference type="OrthoDB" id="430315at2759"/>
<reference evidence="2 3" key="1">
    <citation type="submission" date="2016-07" db="EMBL/GenBank/DDBJ databases">
        <title>Pervasive Adenine N6-methylation of Active Genes in Fungi.</title>
        <authorList>
            <consortium name="DOE Joint Genome Institute"/>
            <person name="Mondo S.J."/>
            <person name="Dannebaum R.O."/>
            <person name="Kuo R.C."/>
            <person name="Labutti K."/>
            <person name="Haridas S."/>
            <person name="Kuo A."/>
            <person name="Salamov A."/>
            <person name="Ahrendt S.R."/>
            <person name="Lipzen A."/>
            <person name="Sullivan W."/>
            <person name="Andreopoulos W.B."/>
            <person name="Clum A."/>
            <person name="Lindquist E."/>
            <person name="Daum C."/>
            <person name="Ramamoorthy G.K."/>
            <person name="Gryganskyi A."/>
            <person name="Culley D."/>
            <person name="Magnuson J.K."/>
            <person name="James T.Y."/>
            <person name="O'Malley M.A."/>
            <person name="Stajich J.E."/>
            <person name="Spatafora J.W."/>
            <person name="Visel A."/>
            <person name="Grigoriev I.V."/>
        </authorList>
    </citation>
    <scope>NUCLEOTIDE SEQUENCE [LARGE SCALE GENOMIC DNA]</scope>
    <source>
        <strain evidence="2 3">CBS 931.73</strain>
    </source>
</reference>
<dbReference type="CDD" id="cd09218">
    <property type="entry name" value="TLP-PA"/>
    <property type="match status" value="1"/>
</dbReference>
<feature type="disulfide bond" evidence="1">
    <location>
        <begin position="158"/>
        <end position="167"/>
    </location>
</feature>
<keyword evidence="1" id="KW-1015">Disulfide bond</keyword>
<feature type="non-terminal residue" evidence="2">
    <location>
        <position position="217"/>
    </location>
</feature>
<feature type="disulfide bond" evidence="1">
    <location>
        <begin position="4"/>
        <end position="217"/>
    </location>
</feature>
<dbReference type="FunFam" id="2.60.110.10:FF:000004">
    <property type="entry name" value="THAUMATIN-LIKE PROTEIN 1"/>
    <property type="match status" value="1"/>
</dbReference>
<proteinExistence type="predicted"/>
<feature type="disulfide bond" evidence="1">
    <location>
        <begin position="138"/>
        <end position="154"/>
    </location>
</feature>
<feature type="disulfide bond" evidence="1">
    <location>
        <begin position="168"/>
        <end position="178"/>
    </location>
</feature>
<dbReference type="InParanoid" id="A0A1Y1XYM2"/>
<dbReference type="InterPro" id="IPR037176">
    <property type="entry name" value="Osmotin/thaumatin-like_sf"/>
</dbReference>
<dbReference type="SMART" id="SM00205">
    <property type="entry name" value="THN"/>
    <property type="match status" value="1"/>
</dbReference>
<sequence>VNKCSHNVWLASSSTWANSPLPSDGGLIPSGGSYTLAVMRGWQGRFWGRTECNWGAGQTCATGDCGSGMKYCNALSGQTPASLAEFKFDGWSDLDYYDVSLVDGYNLPVTIRPHTSSSSNNPYDCGIPSVKKDINPLCPPELQKHNSKGEVVGCHSACVALGTDEHCCTGAHNSPQTCAPSMYSQLFKDACPGCYSYAYDDATSMFSCSGDYTVQFC</sequence>
<dbReference type="EMBL" id="MCFE01000356">
    <property type="protein sequence ID" value="ORX90857.1"/>
    <property type="molecule type" value="Genomic_DNA"/>
</dbReference>
<dbReference type="SUPFAM" id="SSF49870">
    <property type="entry name" value="Osmotin, thaumatin-like protein"/>
    <property type="match status" value="1"/>
</dbReference>
<dbReference type="Gene3D" id="2.60.110.10">
    <property type="entry name" value="Thaumatin"/>
    <property type="match status" value="1"/>
</dbReference>
<dbReference type="AlphaFoldDB" id="A0A1Y1XYM2"/>
<dbReference type="PRINTS" id="PR00347">
    <property type="entry name" value="THAUMATIN"/>
</dbReference>
<comment type="caution">
    <text evidence="2">The sequence shown here is derived from an EMBL/GenBank/DDBJ whole genome shotgun (WGS) entry which is preliminary data.</text>
</comment>